<evidence type="ECO:0000256" key="2">
    <source>
        <dbReference type="ARBA" id="ARBA00023002"/>
    </source>
</evidence>
<evidence type="ECO:0000256" key="1">
    <source>
        <dbReference type="ARBA" id="ARBA00006484"/>
    </source>
</evidence>
<dbReference type="PROSITE" id="PS00061">
    <property type="entry name" value="ADH_SHORT"/>
    <property type="match status" value="1"/>
</dbReference>
<dbReference type="PANTHER" id="PTHR44196">
    <property type="entry name" value="DEHYDROGENASE/REDUCTASE SDR FAMILY MEMBER 7B"/>
    <property type="match status" value="1"/>
</dbReference>
<dbReference type="PANTHER" id="PTHR44196:SF1">
    <property type="entry name" value="DEHYDROGENASE_REDUCTASE SDR FAMILY MEMBER 7B"/>
    <property type="match status" value="1"/>
</dbReference>
<reference evidence="3" key="1">
    <citation type="submission" date="2018-05" db="EMBL/GenBank/DDBJ databases">
        <authorList>
            <person name="Lanie J.A."/>
            <person name="Ng W.-L."/>
            <person name="Kazmierczak K.M."/>
            <person name="Andrzejewski T.M."/>
            <person name="Davidsen T.M."/>
            <person name="Wayne K.J."/>
            <person name="Tettelin H."/>
            <person name="Glass J.I."/>
            <person name="Rusch D."/>
            <person name="Podicherti R."/>
            <person name="Tsui H.-C.T."/>
            <person name="Winkler M.E."/>
        </authorList>
    </citation>
    <scope>NUCLEOTIDE SEQUENCE</scope>
</reference>
<dbReference type="Gene3D" id="3.40.50.720">
    <property type="entry name" value="NAD(P)-binding Rossmann-like Domain"/>
    <property type="match status" value="1"/>
</dbReference>
<dbReference type="GO" id="GO:0016020">
    <property type="term" value="C:membrane"/>
    <property type="evidence" value="ECO:0007669"/>
    <property type="project" value="TreeGrafter"/>
</dbReference>
<dbReference type="PRINTS" id="PR00080">
    <property type="entry name" value="SDRFAMILY"/>
</dbReference>
<dbReference type="Pfam" id="PF00106">
    <property type="entry name" value="adh_short"/>
    <property type="match status" value="1"/>
</dbReference>
<dbReference type="GO" id="GO:0016491">
    <property type="term" value="F:oxidoreductase activity"/>
    <property type="evidence" value="ECO:0007669"/>
    <property type="project" value="UniProtKB-KW"/>
</dbReference>
<dbReference type="InterPro" id="IPR002347">
    <property type="entry name" value="SDR_fam"/>
</dbReference>
<dbReference type="InterPro" id="IPR036291">
    <property type="entry name" value="NAD(P)-bd_dom_sf"/>
</dbReference>
<keyword evidence="2" id="KW-0560">Oxidoreductase</keyword>
<dbReference type="AlphaFoldDB" id="A0A382HQ55"/>
<organism evidence="3">
    <name type="scientific">marine metagenome</name>
    <dbReference type="NCBI Taxonomy" id="408172"/>
    <lineage>
        <taxon>unclassified sequences</taxon>
        <taxon>metagenomes</taxon>
        <taxon>ecological metagenomes</taxon>
    </lineage>
</organism>
<proteinExistence type="inferred from homology"/>
<dbReference type="SUPFAM" id="SSF51735">
    <property type="entry name" value="NAD(P)-binding Rossmann-fold domains"/>
    <property type="match status" value="1"/>
</dbReference>
<evidence type="ECO:0000313" key="3">
    <source>
        <dbReference type="EMBL" id="SVB89242.1"/>
    </source>
</evidence>
<dbReference type="PRINTS" id="PR00081">
    <property type="entry name" value="GDHRDH"/>
</dbReference>
<accession>A0A382HQ55</accession>
<protein>
    <recommendedName>
        <fullName evidence="4">Ketoacyl reductase</fullName>
    </recommendedName>
</protein>
<dbReference type="EMBL" id="UINC01062527">
    <property type="protein sequence ID" value="SVB89242.1"/>
    <property type="molecule type" value="Genomic_DNA"/>
</dbReference>
<feature type="non-terminal residue" evidence="3">
    <location>
        <position position="275"/>
    </location>
</feature>
<evidence type="ECO:0008006" key="4">
    <source>
        <dbReference type="Google" id="ProtNLM"/>
    </source>
</evidence>
<comment type="similarity">
    <text evidence="1">Belongs to the short-chain dehydrogenases/reductases (SDR) family.</text>
</comment>
<dbReference type="InterPro" id="IPR020904">
    <property type="entry name" value="Sc_DH/Rdtase_CS"/>
</dbReference>
<sequence>MELIIKVIRLSSNWFIIEFDLMKKLDNKIALLTGASSGIGAVIAKALSSEGVEILGVARSETGLNNTKTDIEAAGGKFHSISFDVSDTSNLSQLKSEVENLVGKIDILVNNAGIEEYNCFQNYTLEYIQKITSVNLIAPMEITRQYLPELIQNGGHIVNICSLAAKKGESYNATYSSTKGGLALFTDALRQELHGTKVGVSAIFPGLVSDVGMFSDSQVKAPLILGTIPSKKVAKSLLKAIKKNKPEVIVNSGPLRPLLAINALFPNFGNWFARV</sequence>
<name>A0A382HQ55_9ZZZZ</name>
<gene>
    <name evidence="3" type="ORF">METZ01_LOCUS242096</name>
</gene>